<dbReference type="EMBL" id="CP021377">
    <property type="protein sequence ID" value="ART82442.1"/>
    <property type="molecule type" value="Genomic_DNA"/>
</dbReference>
<gene>
    <name evidence="1" type="ORF">CBP31_07235</name>
</gene>
<keyword evidence="2" id="KW-1185">Reference proteome</keyword>
<dbReference type="KEGG" id="opf:CBP31_07235"/>
<protein>
    <submittedName>
        <fullName evidence="1">Uncharacterized protein</fullName>
    </submittedName>
</protein>
<proteinExistence type="predicted"/>
<accession>A0A1Y0D4J6</accession>
<evidence type="ECO:0000313" key="1">
    <source>
        <dbReference type="EMBL" id="ART82442.1"/>
    </source>
</evidence>
<evidence type="ECO:0000313" key="2">
    <source>
        <dbReference type="Proteomes" id="UP000243937"/>
    </source>
</evidence>
<name>A0A1Y0D4J6_9GAMM</name>
<dbReference type="AlphaFoldDB" id="A0A1Y0D4J6"/>
<sequence>MTYDASFDQMRLDMLARQHLENSDAVGSVIYSSNNEKQLDHATWRFPNADYVAFGESGFKMHLMELFDTLITYRTQCTQPNSGQGVVNVQGNQLSIEWLTLAEVEALRED</sequence>
<reference evidence="1 2" key="1">
    <citation type="journal article" date="2014" name="Int. J. Syst. Evol. Microbiol.">
        <title>Oceanisphaera profunda sp. nov., a marine bacterium isolated from deep-sea sediment, and emended description of the genus Oceanisphaera.</title>
        <authorList>
            <person name="Xu Z."/>
            <person name="Zhang X.Y."/>
            <person name="Su H.N."/>
            <person name="Yu Z.C."/>
            <person name="Liu C."/>
            <person name="Li H."/>
            <person name="Chen X.L."/>
            <person name="Song X.Y."/>
            <person name="Xie B.B."/>
            <person name="Qin Q.L."/>
            <person name="Zhou B.C."/>
            <person name="Shi M."/>
            <person name="Huang Y."/>
            <person name="Zhang Y.Z."/>
        </authorList>
    </citation>
    <scope>NUCLEOTIDE SEQUENCE [LARGE SCALE GENOMIC DNA]</scope>
    <source>
        <strain evidence="1 2">SM1222</strain>
    </source>
</reference>
<organism evidence="1 2">
    <name type="scientific">Oceanisphaera profunda</name>
    <dbReference type="NCBI Taxonomy" id="1416627"/>
    <lineage>
        <taxon>Bacteria</taxon>
        <taxon>Pseudomonadati</taxon>
        <taxon>Pseudomonadota</taxon>
        <taxon>Gammaproteobacteria</taxon>
        <taxon>Aeromonadales</taxon>
        <taxon>Aeromonadaceae</taxon>
        <taxon>Oceanisphaera</taxon>
    </lineage>
</organism>
<dbReference type="Proteomes" id="UP000243937">
    <property type="component" value="Chromosome"/>
</dbReference>